<organism evidence="1">
    <name type="scientific">freshwater metagenome</name>
    <dbReference type="NCBI Taxonomy" id="449393"/>
    <lineage>
        <taxon>unclassified sequences</taxon>
        <taxon>metagenomes</taxon>
        <taxon>ecological metagenomes</taxon>
    </lineage>
</organism>
<dbReference type="EMBL" id="CAEZUX010000124">
    <property type="protein sequence ID" value="CAB4619943.1"/>
    <property type="molecule type" value="Genomic_DNA"/>
</dbReference>
<name>A0A6J6I5S4_9ZZZZ</name>
<proteinExistence type="predicted"/>
<protein>
    <submittedName>
        <fullName evidence="1">Unannotated protein</fullName>
    </submittedName>
</protein>
<evidence type="ECO:0000313" key="1">
    <source>
        <dbReference type="EMBL" id="CAB4619943.1"/>
    </source>
</evidence>
<gene>
    <name evidence="1" type="ORF">UFOPK1874_00972</name>
</gene>
<dbReference type="AlphaFoldDB" id="A0A6J6I5S4"/>
<accession>A0A6J6I5S4</accession>
<sequence>MNWGSTSLMRPTQKVMRGIQVCVTTFDIARHGFRVSRVWWNATAITQASSCGHWVMKRGTELFTMPHRRGFVRLTRHVRCITKVLSSMPDGTQAVLHPAMLSVRCTQPSMQLLNMVATVQGNALSSCASTAMQWATAMARCRTIGMHSKTRLAYKVASCGNGKITDSHNV</sequence>
<reference evidence="1" key="1">
    <citation type="submission" date="2020-05" db="EMBL/GenBank/DDBJ databases">
        <authorList>
            <person name="Chiriac C."/>
            <person name="Salcher M."/>
            <person name="Ghai R."/>
            <person name="Kavagutti S V."/>
        </authorList>
    </citation>
    <scope>NUCLEOTIDE SEQUENCE</scope>
</reference>